<name>A0A0N9HYC8_9PSEU</name>
<evidence type="ECO:0000313" key="2">
    <source>
        <dbReference type="EMBL" id="ALG08331.1"/>
    </source>
</evidence>
<dbReference type="KEGG" id="kphy:AOZ06_16705"/>
<dbReference type="Gene3D" id="1.10.3300.10">
    <property type="entry name" value="Jann2411-like domain"/>
    <property type="match status" value="1"/>
</dbReference>
<dbReference type="InterPro" id="IPR023286">
    <property type="entry name" value="ABATE_dom_sf"/>
</dbReference>
<dbReference type="PANTHER" id="PTHR35525:SF3">
    <property type="entry name" value="BLL6575 PROTEIN"/>
    <property type="match status" value="1"/>
</dbReference>
<dbReference type="OrthoDB" id="3211108at2"/>
<evidence type="ECO:0000313" key="3">
    <source>
        <dbReference type="Proteomes" id="UP000063699"/>
    </source>
</evidence>
<dbReference type="AlphaFoldDB" id="A0A0N9HYC8"/>
<evidence type="ECO:0000259" key="1">
    <source>
        <dbReference type="Pfam" id="PF11706"/>
    </source>
</evidence>
<dbReference type="InterPro" id="IPR010852">
    <property type="entry name" value="ABATE"/>
</dbReference>
<dbReference type="EMBL" id="CP012752">
    <property type="protein sequence ID" value="ALG08331.1"/>
    <property type="molecule type" value="Genomic_DNA"/>
</dbReference>
<dbReference type="PANTHER" id="PTHR35525">
    <property type="entry name" value="BLL6575 PROTEIN"/>
    <property type="match status" value="1"/>
</dbReference>
<feature type="domain" description="Zinc finger CGNR" evidence="1">
    <location>
        <begin position="156"/>
        <end position="197"/>
    </location>
</feature>
<gene>
    <name evidence="2" type="ORF">AOZ06_16705</name>
</gene>
<reference evidence="2 3" key="1">
    <citation type="submission" date="2015-07" db="EMBL/GenBank/DDBJ databases">
        <title>Genome sequencing of Kibdelosporangium phytohabitans.</title>
        <authorList>
            <person name="Qin S."/>
            <person name="Xing K."/>
        </authorList>
    </citation>
    <scope>NUCLEOTIDE SEQUENCE [LARGE SCALE GENOMIC DNA]</scope>
    <source>
        <strain evidence="2 3">KLBMP1111</strain>
    </source>
</reference>
<dbReference type="SUPFAM" id="SSF160904">
    <property type="entry name" value="Jann2411-like"/>
    <property type="match status" value="1"/>
</dbReference>
<organism evidence="2 3">
    <name type="scientific">Kibdelosporangium phytohabitans</name>
    <dbReference type="NCBI Taxonomy" id="860235"/>
    <lineage>
        <taxon>Bacteria</taxon>
        <taxon>Bacillati</taxon>
        <taxon>Actinomycetota</taxon>
        <taxon>Actinomycetes</taxon>
        <taxon>Pseudonocardiales</taxon>
        <taxon>Pseudonocardiaceae</taxon>
        <taxon>Kibdelosporangium</taxon>
    </lineage>
</organism>
<sequence length="204" mass="22102">MRDRIPPLPSRDPPAANAAIEQGAQYFLWIAGDPVVDFVNTVRLRHRGGVELLRVPADLDAWLATTFGTTSRRSTQGDLATARSLREAVDLCLLAAAGHATVVPNALAHLNQHMEQAPLVWNGECFTRAPAATAAQALSRLAADAATLLEHRAHHIRLCDGPDCSLRLVDASRARPRRWCSMAACGNRTKAHRRRGRATQPGTG</sequence>
<dbReference type="InterPro" id="IPR021005">
    <property type="entry name" value="Znf_CGNR"/>
</dbReference>
<proteinExistence type="predicted"/>
<keyword evidence="3" id="KW-1185">Reference proteome</keyword>
<dbReference type="STRING" id="860235.AOZ06_16705"/>
<protein>
    <recommendedName>
        <fullName evidence="1">Zinc finger CGNR domain-containing protein</fullName>
    </recommendedName>
</protein>
<dbReference type="Pfam" id="PF11706">
    <property type="entry name" value="zf-CGNR"/>
    <property type="match status" value="1"/>
</dbReference>
<dbReference type="Pfam" id="PF07336">
    <property type="entry name" value="ABATE"/>
    <property type="match status" value="1"/>
</dbReference>
<accession>A0A0N9HYC8</accession>
<dbReference type="RefSeq" id="WP_054290238.1">
    <property type="nucleotide sequence ID" value="NZ_CP012752.1"/>
</dbReference>
<dbReference type="Proteomes" id="UP000063699">
    <property type="component" value="Chromosome"/>
</dbReference>